<sequence length="60" mass="7204">MKLRRLYFLFSVTLYNLGIFTRNGSERPRAREFKEWLEFELLTLKVLEEYKAKPPPPLSA</sequence>
<protein>
    <submittedName>
        <fullName evidence="1">Uncharacterized protein</fullName>
    </submittedName>
</protein>
<organism evidence="1 2">
    <name type="scientific">candidate division MSBL1 archaeon SCGC-AAA259E17</name>
    <dbReference type="NCBI Taxonomy" id="1698263"/>
    <lineage>
        <taxon>Archaea</taxon>
        <taxon>Methanobacteriati</taxon>
        <taxon>Methanobacteriota</taxon>
        <taxon>candidate division MSBL1</taxon>
    </lineage>
</organism>
<dbReference type="AlphaFoldDB" id="A0A133UG07"/>
<reference evidence="1 2" key="1">
    <citation type="journal article" date="2016" name="Sci. Rep.">
        <title>Metabolic traits of an uncultured archaeal lineage -MSBL1- from brine pools of the Red Sea.</title>
        <authorList>
            <person name="Mwirichia R."/>
            <person name="Alam I."/>
            <person name="Rashid M."/>
            <person name="Vinu M."/>
            <person name="Ba-Alawi W."/>
            <person name="Anthony Kamau A."/>
            <person name="Kamanda Ngugi D."/>
            <person name="Goker M."/>
            <person name="Klenk H.P."/>
            <person name="Bajic V."/>
            <person name="Stingl U."/>
        </authorList>
    </citation>
    <scope>NUCLEOTIDE SEQUENCE [LARGE SCALE GENOMIC DNA]</scope>
    <source>
        <strain evidence="1">SCGC-AAA259E17</strain>
    </source>
</reference>
<proteinExistence type="predicted"/>
<accession>A0A133UG07</accession>
<dbReference type="EMBL" id="LHXN01000014">
    <property type="protein sequence ID" value="KXA93145.1"/>
    <property type="molecule type" value="Genomic_DNA"/>
</dbReference>
<evidence type="ECO:0000313" key="1">
    <source>
        <dbReference type="EMBL" id="KXA93145.1"/>
    </source>
</evidence>
<name>A0A133UG07_9EURY</name>
<evidence type="ECO:0000313" key="2">
    <source>
        <dbReference type="Proteomes" id="UP000070373"/>
    </source>
</evidence>
<dbReference type="Proteomes" id="UP000070373">
    <property type="component" value="Unassembled WGS sequence"/>
</dbReference>
<gene>
    <name evidence="1" type="ORF">AKJ64_01315</name>
</gene>
<comment type="caution">
    <text evidence="1">The sequence shown here is derived from an EMBL/GenBank/DDBJ whole genome shotgun (WGS) entry which is preliminary data.</text>
</comment>
<keyword evidence="2" id="KW-1185">Reference proteome</keyword>